<dbReference type="Gene3D" id="1.10.10.2910">
    <property type="match status" value="1"/>
</dbReference>
<dbReference type="PANTHER" id="PTHR43236:SF1">
    <property type="entry name" value="BLL7220 PROTEIN"/>
    <property type="match status" value="1"/>
</dbReference>
<accession>A0A2N5NEX6</accession>
<feature type="domain" description="IrrE N-terminal-like" evidence="1">
    <location>
        <begin position="71"/>
        <end position="193"/>
    </location>
</feature>
<gene>
    <name evidence="2" type="ORF">CDL18_13575</name>
</gene>
<comment type="caution">
    <text evidence="2">The sequence shown here is derived from an EMBL/GenBank/DDBJ whole genome shotgun (WGS) entry which is preliminary data.</text>
</comment>
<dbReference type="PANTHER" id="PTHR43236">
    <property type="entry name" value="ANTITOXIN HIGA1"/>
    <property type="match status" value="1"/>
</dbReference>
<dbReference type="AlphaFoldDB" id="A0A2N5NEX6"/>
<name>A0A2N5NEX6_MEDGN</name>
<sequence>MNCWRREVAMSSIDHNELFEQYYQNEYDFNTASLSLDEIAEIKKLAREKRVDYNLAPMGTGVFNWILKENSNIRFERVAFDSEKIDGMLYVPTTGKERAYIILNSKKPLINQIFTAAHEYYHYIKDYQKFKEMPYICDFSMLQDVNEMKACRFAAELLLPEEALSREIQDYLRANNKSMKEMNFGDFGVLFIFLTIKYQMPLKAVIYRFYEEHYIDNIDAFIKNYEFIKKVLKEIKIFRKHVDVLYNTENDYVLPYSSTYQDMEKAFITGNASRENILEDALRLELDVNVINDFLVEEDEAEDDDDDDELFSIINAKRG</sequence>
<protein>
    <recommendedName>
        <fullName evidence="1">IrrE N-terminal-like domain-containing protein</fullName>
    </recommendedName>
</protein>
<dbReference type="Proteomes" id="UP000234849">
    <property type="component" value="Unassembled WGS sequence"/>
</dbReference>
<reference evidence="2 3" key="1">
    <citation type="journal article" date="2017" name="Genome Med.">
        <title>A novel Ruminococcus gnavus clade enriched in inflammatory bowel disease patients.</title>
        <authorList>
            <person name="Hall A.B."/>
            <person name="Yassour M."/>
            <person name="Sauk J."/>
            <person name="Garner A."/>
            <person name="Jiang X."/>
            <person name="Arthur T."/>
            <person name="Lagoudas G.K."/>
            <person name="Vatanen T."/>
            <person name="Fornelos N."/>
            <person name="Wilson R."/>
            <person name="Bertha M."/>
            <person name="Cohen M."/>
            <person name="Garber J."/>
            <person name="Khalili H."/>
            <person name="Gevers D."/>
            <person name="Ananthakrishnan A.N."/>
            <person name="Kugathasan S."/>
            <person name="Lander E.S."/>
            <person name="Blainey P."/>
            <person name="Vlamakis H."/>
            <person name="Xavier R.J."/>
            <person name="Huttenhower C."/>
        </authorList>
    </citation>
    <scope>NUCLEOTIDE SEQUENCE [LARGE SCALE GENOMIC DNA]</scope>
    <source>
        <strain evidence="2 3">RJX1118</strain>
    </source>
</reference>
<evidence type="ECO:0000313" key="3">
    <source>
        <dbReference type="Proteomes" id="UP000234849"/>
    </source>
</evidence>
<dbReference type="Pfam" id="PF06114">
    <property type="entry name" value="Peptidase_M78"/>
    <property type="match status" value="1"/>
</dbReference>
<proteinExistence type="predicted"/>
<evidence type="ECO:0000313" key="2">
    <source>
        <dbReference type="EMBL" id="PLT52839.1"/>
    </source>
</evidence>
<dbReference type="EMBL" id="NIHM01000024">
    <property type="protein sequence ID" value="PLT52839.1"/>
    <property type="molecule type" value="Genomic_DNA"/>
</dbReference>
<evidence type="ECO:0000259" key="1">
    <source>
        <dbReference type="Pfam" id="PF06114"/>
    </source>
</evidence>
<dbReference type="InterPro" id="IPR010359">
    <property type="entry name" value="IrrE_HExxH"/>
</dbReference>
<organism evidence="2 3">
    <name type="scientific">Mediterraneibacter gnavus</name>
    <name type="common">Ruminococcus gnavus</name>
    <dbReference type="NCBI Taxonomy" id="33038"/>
    <lineage>
        <taxon>Bacteria</taxon>
        <taxon>Bacillati</taxon>
        <taxon>Bacillota</taxon>
        <taxon>Clostridia</taxon>
        <taxon>Lachnospirales</taxon>
        <taxon>Lachnospiraceae</taxon>
        <taxon>Mediterraneibacter</taxon>
    </lineage>
</organism>
<dbReference type="InterPro" id="IPR052345">
    <property type="entry name" value="Rad_response_metalloprotease"/>
</dbReference>